<gene>
    <name evidence="6" type="ORF">HMPREF1863_01257</name>
</gene>
<proteinExistence type="predicted"/>
<dbReference type="EC" id="2.3.1.286" evidence="1"/>
<feature type="active site" description="Proton acceptor" evidence="4">
    <location>
        <position position="119"/>
    </location>
</feature>
<dbReference type="InterPro" id="IPR003000">
    <property type="entry name" value="Sirtuin"/>
</dbReference>
<dbReference type="GO" id="GO:0070403">
    <property type="term" value="F:NAD+ binding"/>
    <property type="evidence" value="ECO:0007669"/>
    <property type="project" value="InterPro"/>
</dbReference>
<name>A0A134ADJ4_9FIRM</name>
<dbReference type="Pfam" id="PF02146">
    <property type="entry name" value="SIR2"/>
    <property type="match status" value="1"/>
</dbReference>
<dbReference type="PATRIC" id="fig|755172.3.peg.1219"/>
<comment type="caution">
    <text evidence="6">The sequence shown here is derived from an EMBL/GenBank/DDBJ whole genome shotgun (WGS) entry which is preliminary data.</text>
</comment>
<dbReference type="InterPro" id="IPR026591">
    <property type="entry name" value="Sirtuin_cat_small_dom_sf"/>
</dbReference>
<protein>
    <recommendedName>
        <fullName evidence="1">protein acetyllysine N-acetyltransferase</fullName>
        <ecNumber evidence="1">2.3.1.286</ecNumber>
    </recommendedName>
</protein>
<dbReference type="PROSITE" id="PS50305">
    <property type="entry name" value="SIRTUIN"/>
    <property type="match status" value="1"/>
</dbReference>
<dbReference type="EMBL" id="LSDG01000039">
    <property type="protein sequence ID" value="KXB65783.1"/>
    <property type="molecule type" value="Genomic_DNA"/>
</dbReference>
<keyword evidence="4" id="KW-0862">Zinc</keyword>
<dbReference type="Gene3D" id="3.40.50.1220">
    <property type="entry name" value="TPP-binding domain"/>
    <property type="match status" value="1"/>
</dbReference>
<feature type="binding site" evidence="4">
    <location>
        <position position="155"/>
    </location>
    <ligand>
        <name>Zn(2+)</name>
        <dbReference type="ChEBI" id="CHEBI:29105"/>
    </ligand>
</feature>
<dbReference type="InterPro" id="IPR050134">
    <property type="entry name" value="NAD-dep_sirtuin_deacylases"/>
</dbReference>
<dbReference type="AlphaFoldDB" id="A0A134ADJ4"/>
<organism evidence="6 7">
    <name type="scientific">Aedoeadaptatus coxii</name>
    <dbReference type="NCBI Taxonomy" id="755172"/>
    <lineage>
        <taxon>Bacteria</taxon>
        <taxon>Bacillati</taxon>
        <taxon>Bacillota</taxon>
        <taxon>Tissierellia</taxon>
        <taxon>Tissierellales</taxon>
        <taxon>Peptoniphilaceae</taxon>
        <taxon>Aedoeadaptatus</taxon>
    </lineage>
</organism>
<dbReference type="InterPro" id="IPR029035">
    <property type="entry name" value="DHS-like_NAD/FAD-binding_dom"/>
</dbReference>
<dbReference type="PANTHER" id="PTHR11085">
    <property type="entry name" value="NAD-DEPENDENT PROTEIN DEACYLASE SIRTUIN-5, MITOCHONDRIAL-RELATED"/>
    <property type="match status" value="1"/>
</dbReference>
<feature type="binding site" evidence="4">
    <location>
        <position position="152"/>
    </location>
    <ligand>
        <name>Zn(2+)</name>
        <dbReference type="ChEBI" id="CHEBI:29105"/>
    </ligand>
</feature>
<dbReference type="GO" id="GO:0046872">
    <property type="term" value="F:metal ion binding"/>
    <property type="evidence" value="ECO:0007669"/>
    <property type="project" value="UniProtKB-KW"/>
</dbReference>
<evidence type="ECO:0000256" key="2">
    <source>
        <dbReference type="ARBA" id="ARBA00022679"/>
    </source>
</evidence>
<dbReference type="GO" id="GO:0017136">
    <property type="term" value="F:histone deacetylase activity, NAD-dependent"/>
    <property type="evidence" value="ECO:0007669"/>
    <property type="project" value="TreeGrafter"/>
</dbReference>
<dbReference type="CDD" id="cd01407">
    <property type="entry name" value="SIR2-fam"/>
    <property type="match status" value="1"/>
</dbReference>
<evidence type="ECO:0000256" key="4">
    <source>
        <dbReference type="PROSITE-ProRule" id="PRU00236"/>
    </source>
</evidence>
<evidence type="ECO:0000313" key="6">
    <source>
        <dbReference type="EMBL" id="KXB65783.1"/>
    </source>
</evidence>
<reference evidence="7" key="1">
    <citation type="submission" date="2016-01" db="EMBL/GenBank/DDBJ databases">
        <authorList>
            <person name="Mitreva M."/>
            <person name="Pepin K.H."/>
            <person name="Mihindukulasuriya K.A."/>
            <person name="Fulton R."/>
            <person name="Fronick C."/>
            <person name="O'Laughlin M."/>
            <person name="Miner T."/>
            <person name="Herter B."/>
            <person name="Rosa B.A."/>
            <person name="Cordes M."/>
            <person name="Tomlinson C."/>
            <person name="Wollam A."/>
            <person name="Palsikar V.B."/>
            <person name="Mardis E.R."/>
            <person name="Wilson R.K."/>
        </authorList>
    </citation>
    <scope>NUCLEOTIDE SEQUENCE [LARGE SCALE GENOMIC DNA]</scope>
    <source>
        <strain evidence="7">DNF00729</strain>
    </source>
</reference>
<keyword evidence="4" id="KW-0479">Metal-binding</keyword>
<keyword evidence="2" id="KW-0808">Transferase</keyword>
<feature type="binding site" evidence="4">
    <location>
        <position position="130"/>
    </location>
    <ligand>
        <name>Zn(2+)</name>
        <dbReference type="ChEBI" id="CHEBI:29105"/>
    </ligand>
</feature>
<evidence type="ECO:0000259" key="5">
    <source>
        <dbReference type="PROSITE" id="PS50305"/>
    </source>
</evidence>
<feature type="domain" description="Deacetylase sirtuin-type" evidence="5">
    <location>
        <begin position="1"/>
        <end position="244"/>
    </location>
</feature>
<sequence length="244" mass="26830">MMDGFDQAVKLFKEAKYAICLTGAGISTESGIPDFRSNRGYYTNFIPEDALSVGVMESDPKRFYSEGYTILKDLEGKEPNPGHRALAALQEEGFLHEIVTQNIDDLHQRGGAKNVLQVHGDASTARCERCNFHTDFAEFDKQVEAGIIPPKCPKCGHTMRTNVVLFGDAMPPAFDEAVKAAEKADLMLVVGSSLQVMPVAYLPRLAEHLIIVNQGSTPYDHQADVIFKGSAADVLVELEKRLNE</sequence>
<accession>A0A134ADJ4</accession>
<dbReference type="Proteomes" id="UP000070442">
    <property type="component" value="Unassembled WGS sequence"/>
</dbReference>
<dbReference type="STRING" id="755172.HMPREF1863_01257"/>
<feature type="binding site" evidence="4">
    <location>
        <position position="127"/>
    </location>
    <ligand>
        <name>Zn(2+)</name>
        <dbReference type="ChEBI" id="CHEBI:29105"/>
    </ligand>
</feature>
<evidence type="ECO:0000313" key="7">
    <source>
        <dbReference type="Proteomes" id="UP000070442"/>
    </source>
</evidence>
<dbReference type="Gene3D" id="3.30.1600.10">
    <property type="entry name" value="SIR2/SIRT2 'Small Domain"/>
    <property type="match status" value="1"/>
</dbReference>
<keyword evidence="7" id="KW-1185">Reference proteome</keyword>
<dbReference type="PANTHER" id="PTHR11085:SF10">
    <property type="entry name" value="NAD-DEPENDENT PROTEIN DEACYLASE SIRTUIN-5, MITOCHONDRIAL-RELATED"/>
    <property type="match status" value="1"/>
</dbReference>
<dbReference type="SUPFAM" id="SSF52467">
    <property type="entry name" value="DHS-like NAD/FAD-binding domain"/>
    <property type="match status" value="1"/>
</dbReference>
<dbReference type="InterPro" id="IPR026590">
    <property type="entry name" value="Ssirtuin_cat_dom"/>
</dbReference>
<evidence type="ECO:0000256" key="3">
    <source>
        <dbReference type="ARBA" id="ARBA00023027"/>
    </source>
</evidence>
<evidence type="ECO:0000256" key="1">
    <source>
        <dbReference type="ARBA" id="ARBA00012928"/>
    </source>
</evidence>
<keyword evidence="3" id="KW-0520">NAD</keyword>